<protein>
    <submittedName>
        <fullName evidence="2">Uncharacterized protein</fullName>
    </submittedName>
</protein>
<organism evidence="2 3">
    <name type="scientific">Pseudoduganella albidiflava</name>
    <dbReference type="NCBI Taxonomy" id="321983"/>
    <lineage>
        <taxon>Bacteria</taxon>
        <taxon>Pseudomonadati</taxon>
        <taxon>Pseudomonadota</taxon>
        <taxon>Betaproteobacteria</taxon>
        <taxon>Burkholderiales</taxon>
        <taxon>Oxalobacteraceae</taxon>
        <taxon>Telluria group</taxon>
        <taxon>Pseudoduganella</taxon>
    </lineage>
</organism>
<name>A0AA88C628_9BURK</name>
<reference evidence="2" key="2">
    <citation type="submission" date="2022-12" db="EMBL/GenBank/DDBJ databases">
        <authorList>
            <person name="Sun Q."/>
            <person name="Kim S."/>
        </authorList>
    </citation>
    <scope>NUCLEOTIDE SEQUENCE</scope>
    <source>
        <strain evidence="2">KCTC 12343</strain>
    </source>
</reference>
<dbReference type="EMBL" id="BMWV01000028">
    <property type="protein sequence ID" value="GGY69866.1"/>
    <property type="molecule type" value="Genomic_DNA"/>
</dbReference>
<dbReference type="AlphaFoldDB" id="A0AA88C628"/>
<feature type="region of interest" description="Disordered" evidence="1">
    <location>
        <begin position="51"/>
        <end position="93"/>
    </location>
</feature>
<proteinExistence type="predicted"/>
<accession>A0AA88C628</accession>
<comment type="caution">
    <text evidence="2">The sequence shown here is derived from an EMBL/GenBank/DDBJ whole genome shotgun (WGS) entry which is preliminary data.</text>
</comment>
<evidence type="ECO:0000256" key="1">
    <source>
        <dbReference type="SAM" id="MobiDB-lite"/>
    </source>
</evidence>
<evidence type="ECO:0000313" key="3">
    <source>
        <dbReference type="Proteomes" id="UP000628442"/>
    </source>
</evidence>
<evidence type="ECO:0000313" key="2">
    <source>
        <dbReference type="EMBL" id="GGY69866.1"/>
    </source>
</evidence>
<sequence>MGKALASPPDGGGLAERGREWAIGNPCAYKHMSLGGTERCYSKPRKSPYALAGKRVAAPRAGRRRPNSPFRRPSETDANWITKVETIEQKKMA</sequence>
<gene>
    <name evidence="2" type="ORF">GCM10007387_59780</name>
</gene>
<reference evidence="2" key="1">
    <citation type="journal article" date="2014" name="Int. J. Syst. Evol. Microbiol.">
        <title>Complete genome sequence of Corynebacterium casei LMG S-19264T (=DSM 44701T), isolated from a smear-ripened cheese.</title>
        <authorList>
            <consortium name="US DOE Joint Genome Institute (JGI-PGF)"/>
            <person name="Walter F."/>
            <person name="Albersmeier A."/>
            <person name="Kalinowski J."/>
            <person name="Ruckert C."/>
        </authorList>
    </citation>
    <scope>NUCLEOTIDE SEQUENCE</scope>
    <source>
        <strain evidence="2">KCTC 12343</strain>
    </source>
</reference>
<dbReference type="Proteomes" id="UP000628442">
    <property type="component" value="Unassembled WGS sequence"/>
</dbReference>